<feature type="transmembrane region" description="Helical" evidence="6">
    <location>
        <begin position="121"/>
        <end position="137"/>
    </location>
</feature>
<evidence type="ECO:0000256" key="2">
    <source>
        <dbReference type="ARBA" id="ARBA00022475"/>
    </source>
</evidence>
<evidence type="ECO:0000256" key="6">
    <source>
        <dbReference type="SAM" id="Phobius"/>
    </source>
</evidence>
<gene>
    <name evidence="9" type="ORF">ENS31_07525</name>
</gene>
<comment type="caution">
    <text evidence="9">The sequence shown here is derived from an EMBL/GenBank/DDBJ whole genome shotgun (WGS) entry which is preliminary data.</text>
</comment>
<keyword evidence="3 6" id="KW-0812">Transmembrane</keyword>
<organism evidence="9">
    <name type="scientific">Ignavibacterium album</name>
    <dbReference type="NCBI Taxonomy" id="591197"/>
    <lineage>
        <taxon>Bacteria</taxon>
        <taxon>Pseudomonadati</taxon>
        <taxon>Ignavibacteriota</taxon>
        <taxon>Ignavibacteria</taxon>
        <taxon>Ignavibacteriales</taxon>
        <taxon>Ignavibacteriaceae</taxon>
        <taxon>Ignavibacterium</taxon>
    </lineage>
</organism>
<dbReference type="Pfam" id="PF18917">
    <property type="entry name" value="LiaI-LiaF-like_TM1"/>
    <property type="match status" value="1"/>
</dbReference>
<feature type="domain" description="LiaI-LiaF-like transmembrane region" evidence="8">
    <location>
        <begin position="123"/>
        <end position="162"/>
    </location>
</feature>
<evidence type="ECO:0000256" key="1">
    <source>
        <dbReference type="ARBA" id="ARBA00004162"/>
    </source>
</evidence>
<evidence type="ECO:0000259" key="8">
    <source>
        <dbReference type="Pfam" id="PF18917"/>
    </source>
</evidence>
<protein>
    <submittedName>
        <fullName evidence="9">PspC domain-containing protein</fullName>
    </submittedName>
</protein>
<evidence type="ECO:0000256" key="5">
    <source>
        <dbReference type="ARBA" id="ARBA00023136"/>
    </source>
</evidence>
<comment type="subcellular location">
    <subcellularLocation>
        <location evidence="1">Cell membrane</location>
        <topology evidence="1">Single-pass membrane protein</topology>
    </subcellularLocation>
</comment>
<dbReference type="Pfam" id="PF04024">
    <property type="entry name" value="PspC"/>
    <property type="match status" value="1"/>
</dbReference>
<dbReference type="PANTHER" id="PTHR33885">
    <property type="entry name" value="PHAGE SHOCK PROTEIN C"/>
    <property type="match status" value="1"/>
</dbReference>
<sequence>MPSIQNDIKFTSEIFSERRLKMEKRLYRSYTDKMLGGVCGGLGEYFDIDPVIIRVLFVIAVLFGGGGILAYIILWIVIPQRPFTIPKYDSNSEIKNESQTGAQSENTFREFVVQKRKMNKNSLAGIILIFLGTLFLLDNFVPRFSFHDFWPLILIGIGFALILNARNNQYEVKQ</sequence>
<dbReference type="EMBL" id="DSUJ01000008">
    <property type="protein sequence ID" value="HFI91366.1"/>
    <property type="molecule type" value="Genomic_DNA"/>
</dbReference>
<evidence type="ECO:0000259" key="7">
    <source>
        <dbReference type="Pfam" id="PF04024"/>
    </source>
</evidence>
<keyword evidence="4 6" id="KW-1133">Transmembrane helix</keyword>
<evidence type="ECO:0000313" key="9">
    <source>
        <dbReference type="EMBL" id="HFI91366.1"/>
    </source>
</evidence>
<evidence type="ECO:0000256" key="4">
    <source>
        <dbReference type="ARBA" id="ARBA00022989"/>
    </source>
</evidence>
<feature type="domain" description="Phage shock protein PspC N-terminal" evidence="7">
    <location>
        <begin position="24"/>
        <end position="80"/>
    </location>
</feature>
<keyword evidence="2" id="KW-1003">Cell membrane</keyword>
<dbReference type="PANTHER" id="PTHR33885:SF3">
    <property type="entry name" value="PHAGE SHOCK PROTEIN C"/>
    <property type="match status" value="1"/>
</dbReference>
<accession>A0A7V3E711</accession>
<dbReference type="InterPro" id="IPR052027">
    <property type="entry name" value="PspC"/>
</dbReference>
<reference evidence="9" key="1">
    <citation type="journal article" date="2020" name="mSystems">
        <title>Genome- and Community-Level Interaction Insights into Carbon Utilization and Element Cycling Functions of Hydrothermarchaeota in Hydrothermal Sediment.</title>
        <authorList>
            <person name="Zhou Z."/>
            <person name="Liu Y."/>
            <person name="Xu W."/>
            <person name="Pan J."/>
            <person name="Luo Z.H."/>
            <person name="Li M."/>
        </authorList>
    </citation>
    <scope>NUCLEOTIDE SEQUENCE [LARGE SCALE GENOMIC DNA]</scope>
    <source>
        <strain evidence="9">SpSt-479</strain>
    </source>
</reference>
<feature type="transmembrane region" description="Helical" evidence="6">
    <location>
        <begin position="51"/>
        <end position="78"/>
    </location>
</feature>
<dbReference type="InterPro" id="IPR043726">
    <property type="entry name" value="LiaI-LiaF-like_TM1"/>
</dbReference>
<keyword evidence="5 6" id="KW-0472">Membrane</keyword>
<name>A0A7V3E711_9BACT</name>
<proteinExistence type="predicted"/>
<dbReference type="GO" id="GO:0005886">
    <property type="term" value="C:plasma membrane"/>
    <property type="evidence" value="ECO:0007669"/>
    <property type="project" value="UniProtKB-SubCell"/>
</dbReference>
<dbReference type="InterPro" id="IPR007168">
    <property type="entry name" value="Phageshock_PspC_N"/>
</dbReference>
<evidence type="ECO:0000256" key="3">
    <source>
        <dbReference type="ARBA" id="ARBA00022692"/>
    </source>
</evidence>
<dbReference type="AlphaFoldDB" id="A0A7V3E711"/>
<feature type="transmembrane region" description="Helical" evidence="6">
    <location>
        <begin position="149"/>
        <end position="165"/>
    </location>
</feature>